<dbReference type="SUPFAM" id="SSF53474">
    <property type="entry name" value="alpha/beta-Hydrolases"/>
    <property type="match status" value="1"/>
</dbReference>
<comment type="similarity">
    <text evidence="1">Belongs to the 'GDXG' lipolytic enzyme family.</text>
</comment>
<sequence>MTSTRPLRLVEGGNASAPFAAPTTVRRQQLRGASVQSRALDRTLRVTIRPVLEAWSRSTGLRWPTGIVDHAGRLLPAIDGTRVTHVRLDHCAADWVRGPGAGDERVILYLHGGAFLCCGLHTHRRLVSQISASAKAPALMVDYRMFPQHTISDAITDGMDGYRWLLRRGYRPSQIIVAGDSAGGYLSFMVPLAIRAAGLPRPAAVVALSPLTELDPRHKLEHRNARRCALFPRHAVPALTALSDRLDADAERTRGQAPRACPVDSDLRGMPPTLVQAGSHEMLLTDAELIAERLAEAGVPTELQVWDRQVHVFQAAFDLVPEGRRAIEEIARFIRTTVPPRLSAVR</sequence>
<dbReference type="PANTHER" id="PTHR48081">
    <property type="entry name" value="AB HYDROLASE SUPERFAMILY PROTEIN C4A8.06C"/>
    <property type="match status" value="1"/>
</dbReference>
<protein>
    <submittedName>
        <fullName evidence="4">Alpha/beta hydrolase</fullName>
    </submittedName>
</protein>
<gene>
    <name evidence="4" type="ORF">NVS88_18095</name>
</gene>
<dbReference type="InterPro" id="IPR013094">
    <property type="entry name" value="AB_hydrolase_3"/>
</dbReference>
<proteinExistence type="inferred from homology"/>
<accession>A0A9X4M457</accession>
<name>A0A9X4M457_9ACTN</name>
<evidence type="ECO:0000313" key="5">
    <source>
        <dbReference type="Proteomes" id="UP001152755"/>
    </source>
</evidence>
<dbReference type="InterPro" id="IPR029058">
    <property type="entry name" value="AB_hydrolase_fold"/>
</dbReference>
<keyword evidence="5" id="KW-1185">Reference proteome</keyword>
<dbReference type="EMBL" id="JANRHA010000013">
    <property type="protein sequence ID" value="MDG3016469.1"/>
    <property type="molecule type" value="Genomic_DNA"/>
</dbReference>
<dbReference type="Gene3D" id="3.40.50.1820">
    <property type="entry name" value="alpha/beta hydrolase"/>
    <property type="match status" value="1"/>
</dbReference>
<evidence type="ECO:0000256" key="2">
    <source>
        <dbReference type="ARBA" id="ARBA00022801"/>
    </source>
</evidence>
<evidence type="ECO:0000313" key="4">
    <source>
        <dbReference type="EMBL" id="MDG3016469.1"/>
    </source>
</evidence>
<dbReference type="AlphaFoldDB" id="A0A9X4M457"/>
<dbReference type="PANTHER" id="PTHR48081:SF30">
    <property type="entry name" value="ACETYL-HYDROLASE LIPR-RELATED"/>
    <property type="match status" value="1"/>
</dbReference>
<evidence type="ECO:0000256" key="1">
    <source>
        <dbReference type="ARBA" id="ARBA00010515"/>
    </source>
</evidence>
<dbReference type="GO" id="GO:0004806">
    <property type="term" value="F:triacylglycerol lipase activity"/>
    <property type="evidence" value="ECO:0007669"/>
    <property type="project" value="TreeGrafter"/>
</dbReference>
<keyword evidence="2 4" id="KW-0378">Hydrolase</keyword>
<organism evidence="4 5">
    <name type="scientific">Speluncibacter jeojiensis</name>
    <dbReference type="NCBI Taxonomy" id="2710754"/>
    <lineage>
        <taxon>Bacteria</taxon>
        <taxon>Bacillati</taxon>
        <taxon>Actinomycetota</taxon>
        <taxon>Actinomycetes</taxon>
        <taxon>Mycobacteriales</taxon>
        <taxon>Speluncibacteraceae</taxon>
        <taxon>Speluncibacter</taxon>
    </lineage>
</organism>
<dbReference type="InterPro" id="IPR050300">
    <property type="entry name" value="GDXG_lipolytic_enzyme"/>
</dbReference>
<evidence type="ECO:0000259" key="3">
    <source>
        <dbReference type="Pfam" id="PF07859"/>
    </source>
</evidence>
<dbReference type="RefSeq" id="WP_277830637.1">
    <property type="nucleotide sequence ID" value="NZ_JAAIVF010000001.1"/>
</dbReference>
<feature type="domain" description="Alpha/beta hydrolase fold-3" evidence="3">
    <location>
        <begin position="107"/>
        <end position="314"/>
    </location>
</feature>
<dbReference type="Pfam" id="PF07859">
    <property type="entry name" value="Abhydrolase_3"/>
    <property type="match status" value="1"/>
</dbReference>
<reference evidence="4" key="1">
    <citation type="submission" date="2022-08" db="EMBL/GenBank/DDBJ databases">
        <title>Genome analysis of Corynebacteriales strain.</title>
        <authorList>
            <person name="Lee S.D."/>
        </authorList>
    </citation>
    <scope>NUCLEOTIDE SEQUENCE</scope>
    <source>
        <strain evidence="4">D3-21</strain>
    </source>
</reference>
<dbReference type="Proteomes" id="UP001152755">
    <property type="component" value="Unassembled WGS sequence"/>
</dbReference>
<comment type="caution">
    <text evidence="4">The sequence shown here is derived from an EMBL/GenBank/DDBJ whole genome shotgun (WGS) entry which is preliminary data.</text>
</comment>